<accession>A0A068QKX6</accession>
<organism evidence="2 3">
    <name type="scientific">Armadillidium vulgare iridescent virus</name>
    <dbReference type="NCBI Taxonomy" id="72201"/>
    <lineage>
        <taxon>Viruses</taxon>
        <taxon>Varidnaviria</taxon>
        <taxon>Bamfordvirae</taxon>
        <taxon>Nucleocytoviricota</taxon>
        <taxon>Megaviricetes</taxon>
        <taxon>Pimascovirales</taxon>
        <taxon>Pimascovirales incertae sedis</taxon>
        <taxon>Iridoviridae</taxon>
        <taxon>Betairidovirinae</taxon>
        <taxon>Iridovirus</taxon>
        <taxon>Iridovirus armadillidium1</taxon>
        <taxon>Invertebrate iridescent virus 31</taxon>
    </lineage>
</organism>
<gene>
    <name evidence="2" type="primary">141L</name>
    <name evidence="2" type="ORF">IIV31_141L</name>
</gene>
<reference evidence="2 3" key="1">
    <citation type="journal article" date="2014" name="J. Gen. Virol.">
        <title>Genome sequence of a crustacean iridovirus, IIV31, isolated from the pill bug, Armadillidium vulgare.</title>
        <authorList>
            <person name="Piegu B."/>
            <person name="Guizard S."/>
            <person name="Yeping T."/>
            <person name="Cruaud C."/>
            <person name="Asgari S."/>
            <person name="Bideshi D.K."/>
            <person name="Federici B.A."/>
            <person name="Bigot Y."/>
        </authorList>
    </citation>
    <scope>NUCLEOTIDE SEQUENCE [LARGE SCALE GENOMIC DNA]</scope>
</reference>
<dbReference type="Proteomes" id="UP000114278">
    <property type="component" value="Segment"/>
</dbReference>
<evidence type="ECO:0000256" key="1">
    <source>
        <dbReference type="SAM" id="MobiDB-lite"/>
    </source>
</evidence>
<evidence type="ECO:0000313" key="2">
    <source>
        <dbReference type="EMBL" id="CCV02513.1"/>
    </source>
</evidence>
<feature type="compositionally biased region" description="Gly residues" evidence="1">
    <location>
        <begin position="20"/>
        <end position="39"/>
    </location>
</feature>
<dbReference type="GeneID" id="19738725"/>
<dbReference type="EMBL" id="HF920637">
    <property type="protein sequence ID" value="CCV02513.1"/>
    <property type="molecule type" value="Genomic_DNA"/>
</dbReference>
<dbReference type="KEGG" id="vg:19738725"/>
<keyword evidence="3" id="KW-1185">Reference proteome</keyword>
<sequence>MAVEPTNFKIYNPLEKLQEGGSGGTITPGSVTGGPGGSIAPGTITNLNLAPNSVTGGPGGSIAPGTVTGGVGGDLAAGTVTGGPGGNIAANTITAGELAPGAAAANINSGPAGSINASQVGPAAPGSIPGASIANNSITNAQIAPGTITGASIAPATVANSNIVPGPANTIKGTNSLSNVDDFIIGAGLTLTSGPSPTLSASGVAAPNAGNSQFGLVEFGAIGDLTETSANSGIALIKAGAVTNSKIAPGAVTGGPGGSIAANTVTSGELAPGAVTGAAIAPGSITGGPGGNLAAGTVTGGPGGNIAANTITDSELAAGAAAANINAGPAGSINSSQIAGGPFLSLAGGTMTGAITQPLAPVAGTDLANKTYVDSLVGPKAFSKWVMNAQQNVTAVIPSYESLVFGSQETLPADATTPSCNITIDGTSSIITITSTSANKTAFKLHFHCETFANFAVTTDACNGLFTFFDTVAASPFGSKGTCYFIGVSNLNTPLSSVTTPATLDFFADLAPGASLSFSAQCGIVGTTTAAVGQAPAVQSVEPYVYVEQIY</sequence>
<feature type="region of interest" description="Disordered" evidence="1">
    <location>
        <begin position="18"/>
        <end position="39"/>
    </location>
</feature>
<name>A0A068QKX6_9VIRU</name>
<protein>
    <submittedName>
        <fullName evidence="2">Uncharacterized protein</fullName>
    </submittedName>
</protein>
<dbReference type="RefSeq" id="YP_009046755.1">
    <property type="nucleotide sequence ID" value="NC_024451.1"/>
</dbReference>
<proteinExistence type="predicted"/>
<evidence type="ECO:0000313" key="3">
    <source>
        <dbReference type="Proteomes" id="UP000114278"/>
    </source>
</evidence>